<gene>
    <name evidence="2" type="ORF">AKAME5_000101400</name>
</gene>
<protein>
    <submittedName>
        <fullName evidence="2">La-related protein 1 isoform X1</fullName>
    </submittedName>
</protein>
<feature type="compositionally biased region" description="Basic and acidic residues" evidence="1">
    <location>
        <begin position="16"/>
        <end position="40"/>
    </location>
</feature>
<proteinExistence type="predicted"/>
<evidence type="ECO:0000256" key="1">
    <source>
        <dbReference type="SAM" id="MobiDB-lite"/>
    </source>
</evidence>
<comment type="caution">
    <text evidence="2">The sequence shown here is derived from an EMBL/GenBank/DDBJ whole genome shotgun (WGS) entry which is preliminary data.</text>
</comment>
<accession>A0AAD3M384</accession>
<feature type="compositionally biased region" description="Gly residues" evidence="1">
    <location>
        <begin position="50"/>
        <end position="62"/>
    </location>
</feature>
<feature type="compositionally biased region" description="Basic and acidic residues" evidence="1">
    <location>
        <begin position="203"/>
        <end position="239"/>
    </location>
</feature>
<name>A0AAD3M384_LATJO</name>
<reference evidence="2" key="1">
    <citation type="submission" date="2022-08" db="EMBL/GenBank/DDBJ databases">
        <title>Genome sequencing of akame (Lates japonicus).</title>
        <authorList>
            <person name="Hashiguchi Y."/>
            <person name="Takahashi H."/>
        </authorList>
    </citation>
    <scope>NUCLEOTIDE SEQUENCE</scope>
    <source>
        <strain evidence="2">Kochi</strain>
    </source>
</reference>
<feature type="compositionally biased region" description="Basic and acidic residues" evidence="1">
    <location>
        <begin position="72"/>
        <end position="100"/>
    </location>
</feature>
<organism evidence="2 3">
    <name type="scientific">Lates japonicus</name>
    <name type="common">Japanese lates</name>
    <dbReference type="NCBI Taxonomy" id="270547"/>
    <lineage>
        <taxon>Eukaryota</taxon>
        <taxon>Metazoa</taxon>
        <taxon>Chordata</taxon>
        <taxon>Craniata</taxon>
        <taxon>Vertebrata</taxon>
        <taxon>Euteleostomi</taxon>
        <taxon>Actinopterygii</taxon>
        <taxon>Neopterygii</taxon>
        <taxon>Teleostei</taxon>
        <taxon>Neoteleostei</taxon>
        <taxon>Acanthomorphata</taxon>
        <taxon>Carangaria</taxon>
        <taxon>Carangaria incertae sedis</taxon>
        <taxon>Centropomidae</taxon>
        <taxon>Lates</taxon>
    </lineage>
</organism>
<dbReference type="EMBL" id="BRZM01000003">
    <property type="protein sequence ID" value="GLD46707.1"/>
    <property type="molecule type" value="Genomic_DNA"/>
</dbReference>
<dbReference type="AlphaFoldDB" id="A0AAD3M384"/>
<keyword evidence="3" id="KW-1185">Reference proteome</keyword>
<dbReference type="Proteomes" id="UP001279410">
    <property type="component" value="Unassembled WGS sequence"/>
</dbReference>
<feature type="non-terminal residue" evidence="2">
    <location>
        <position position="1"/>
    </location>
</feature>
<sequence length="333" mass="36205">MATQVEALLPGNPLAKAEEHGKVIRGEPEEEEGGRGDGAKRQTGVADQGSSGGSSPGQGGTPGAEEQTSKQATEESKGGCDSEDKQNEEGVKDGSRKEFTEAPPPKVNPWTRKMNAVTVVSVNGQAHHESTGPAKVVRAGNPPKARRGGKVGDFGDTNSWPTPGEIATKDMQIEAVTRTVSCPPTVRQVRDSWRSTAPKRTTAKKESKEKRESNEESKENLKAKSDDSGEEKNGDDDSQKNGPKKKGNKQKWVPLMIEVKSEGPRERSASRNNSRQNENPRLPPNARNDLRDWHSQKYEREWRDDHDEVSSVKSEGAPFRGGATMTITYATSP</sequence>
<feature type="region of interest" description="Disordered" evidence="1">
    <location>
        <begin position="1"/>
        <end position="333"/>
    </location>
</feature>
<evidence type="ECO:0000313" key="2">
    <source>
        <dbReference type="EMBL" id="GLD46707.1"/>
    </source>
</evidence>
<feature type="compositionally biased region" description="Basic and acidic residues" evidence="1">
    <location>
        <begin position="288"/>
        <end position="310"/>
    </location>
</feature>
<evidence type="ECO:0000313" key="3">
    <source>
        <dbReference type="Proteomes" id="UP001279410"/>
    </source>
</evidence>
<feature type="compositionally biased region" description="Basic and acidic residues" evidence="1">
    <location>
        <begin position="259"/>
        <end position="269"/>
    </location>
</feature>
<feature type="compositionally biased region" description="Polar residues" evidence="1">
    <location>
        <begin position="270"/>
        <end position="279"/>
    </location>
</feature>